<proteinExistence type="predicted"/>
<organism evidence="2 3">
    <name type="scientific">Streptomyces cinereoruber</name>
    <dbReference type="NCBI Taxonomy" id="67260"/>
    <lineage>
        <taxon>Bacteria</taxon>
        <taxon>Bacillati</taxon>
        <taxon>Actinomycetota</taxon>
        <taxon>Actinomycetes</taxon>
        <taxon>Kitasatosporales</taxon>
        <taxon>Streptomycetaceae</taxon>
        <taxon>Streptomyces</taxon>
    </lineage>
</organism>
<feature type="region of interest" description="Disordered" evidence="1">
    <location>
        <begin position="25"/>
        <end position="81"/>
    </location>
</feature>
<evidence type="ECO:0000256" key="1">
    <source>
        <dbReference type="SAM" id="MobiDB-lite"/>
    </source>
</evidence>
<feature type="compositionally biased region" description="Basic and acidic residues" evidence="1">
    <location>
        <begin position="71"/>
        <end position="81"/>
    </location>
</feature>
<reference evidence="2 3" key="1">
    <citation type="submission" date="2017-09" db="EMBL/GenBank/DDBJ databases">
        <authorList>
            <person name="Lee N."/>
            <person name="Cho B.-K."/>
        </authorList>
    </citation>
    <scope>NUCLEOTIDE SEQUENCE [LARGE SCALE GENOMIC DNA]</scope>
    <source>
        <strain evidence="2 3">ATCC 19740</strain>
    </source>
</reference>
<evidence type="ECO:0000313" key="2">
    <source>
        <dbReference type="EMBL" id="QEV34214.1"/>
    </source>
</evidence>
<dbReference type="PROSITE" id="PS51257">
    <property type="entry name" value="PROKAR_LIPOPROTEIN"/>
    <property type="match status" value="1"/>
</dbReference>
<evidence type="ECO:0000313" key="3">
    <source>
        <dbReference type="Proteomes" id="UP000326029"/>
    </source>
</evidence>
<feature type="compositionally biased region" description="Basic and acidic residues" evidence="1">
    <location>
        <begin position="27"/>
        <end position="39"/>
    </location>
</feature>
<sequence>MAYGDRRLLRACCAVLVGGLIATGCSDGREDGAKPDGEGGAKGSTSGASTPGGTAPAPTPTPTPTALDFTPDPKRAPKNAADARRLALAVVAGPDAWGPDYVKRTPHLSDPDYWPVLGDGCSWETGTRPATVLHSVTAYSEVPAVDGRGTLRVAATVTVHRTEEDADWEMAGTLEEALRCPDQKLRDGESIKELISLGNPFGLGGNYTAADSLGERGGYYNDEFRGRQFYGWYQSRIGQVTVATVVKGAPGYSEETTDTTIGTVTAQVQALVTMLERVKDELEVRS</sequence>
<dbReference type="Proteomes" id="UP000326029">
    <property type="component" value="Chromosome"/>
</dbReference>
<protein>
    <submittedName>
        <fullName evidence="2">Uncharacterized protein</fullName>
    </submittedName>
</protein>
<name>A0ABX6BGN3_9ACTN</name>
<feature type="compositionally biased region" description="Low complexity" evidence="1">
    <location>
        <begin position="43"/>
        <end position="56"/>
    </location>
</feature>
<gene>
    <name evidence="2" type="ORF">CP977_20320</name>
</gene>
<dbReference type="EMBL" id="CP023693">
    <property type="protein sequence ID" value="QEV34214.1"/>
    <property type="molecule type" value="Genomic_DNA"/>
</dbReference>
<accession>A0ABX6BGN3</accession>
<keyword evidence="3" id="KW-1185">Reference proteome</keyword>